<reference evidence="1 2" key="2">
    <citation type="journal article" date="2022" name="Microorganisms">
        <title>Complete Genome Sequences of Two Flavobacterium ammonificans Strains and a Flavobacterium ammoniigenes Strain of Ammonifying Bacterioplankton Isolated from Surface River Water.</title>
        <authorList>
            <person name="Suda W."/>
            <person name="Ogata Y."/>
            <person name="Shindo C."/>
            <person name="Watanabe K."/>
        </authorList>
    </citation>
    <scope>NUCLEOTIDE SEQUENCE [LARGE SCALE GENOMIC DNA]</scope>
    <source>
        <strain evidence="1 2">GENT11</strain>
    </source>
</reference>
<dbReference type="Proteomes" id="UP001319865">
    <property type="component" value="Chromosome"/>
</dbReference>
<proteinExistence type="predicted"/>
<evidence type="ECO:0000313" key="2">
    <source>
        <dbReference type="Proteomes" id="UP001319865"/>
    </source>
</evidence>
<dbReference type="EMBL" id="AP025183">
    <property type="protein sequence ID" value="BDB52029.1"/>
    <property type="molecule type" value="Genomic_DNA"/>
</dbReference>
<accession>A0ABN6KSB6</accession>
<dbReference type="RefSeq" id="WP_229330590.1">
    <property type="nucleotide sequence ID" value="NZ_AP025183.1"/>
</dbReference>
<name>A0ABN6KSB6_9FLAO</name>
<reference evidence="1 2" key="1">
    <citation type="journal article" date="2022" name="Int. J. Syst. Evol. Microbiol.">
        <title>Flavobacterium ammonificans sp. nov. and Flavobacterium ammoniigenes sp. nov., ammonifying bacteria isolated from surface river water.</title>
        <authorList>
            <person name="Watanabe K."/>
            <person name="Kitamura T."/>
            <person name="Ogata Y."/>
            <person name="Shindo C."/>
            <person name="Suda W."/>
        </authorList>
    </citation>
    <scope>NUCLEOTIDE SEQUENCE [LARGE SCALE GENOMIC DNA]</scope>
    <source>
        <strain evidence="1 2">GENT11</strain>
    </source>
</reference>
<evidence type="ECO:0008006" key="3">
    <source>
        <dbReference type="Google" id="ProtNLM"/>
    </source>
</evidence>
<keyword evidence="2" id="KW-1185">Reference proteome</keyword>
<gene>
    <name evidence="1" type="ORF">GENT11_03410</name>
</gene>
<protein>
    <recommendedName>
        <fullName evidence="3">DUF4468 domain-containing protein</fullName>
    </recommendedName>
</protein>
<sequence length="163" mass="18521">MKKVLCGMLLLSNLILFSQEEIINPLDNYLSKTDKISGEKTYYGGGTIVSFMKVVGKRNSEQYVSIRVKGSTLNYGCYGVSILFENGKKIIRSKENVDSDYNDSGWQYKAFFVPTLNEINLLKTQKITYVKLYIYDADITESESNTILEDAKILLTTPKVKKK</sequence>
<organism evidence="1 2">
    <name type="scientific">Flavobacterium ammonificans</name>
    <dbReference type="NCBI Taxonomy" id="1751056"/>
    <lineage>
        <taxon>Bacteria</taxon>
        <taxon>Pseudomonadati</taxon>
        <taxon>Bacteroidota</taxon>
        <taxon>Flavobacteriia</taxon>
        <taxon>Flavobacteriales</taxon>
        <taxon>Flavobacteriaceae</taxon>
        <taxon>Flavobacterium</taxon>
    </lineage>
</organism>
<evidence type="ECO:0000313" key="1">
    <source>
        <dbReference type="EMBL" id="BDB52029.1"/>
    </source>
</evidence>